<feature type="compositionally biased region" description="Acidic residues" evidence="2">
    <location>
        <begin position="158"/>
        <end position="171"/>
    </location>
</feature>
<feature type="compositionally biased region" description="Basic and acidic residues" evidence="2">
    <location>
        <begin position="55"/>
        <end position="73"/>
    </location>
</feature>
<dbReference type="Pfam" id="PF13300">
    <property type="entry name" value="DUF4078"/>
    <property type="match status" value="1"/>
</dbReference>
<dbReference type="RefSeq" id="XP_014570276.1">
    <property type="nucleotide sequence ID" value="XM_014714790.1"/>
</dbReference>
<proteinExistence type="predicted"/>
<dbReference type="OrthoDB" id="333551at2759"/>
<dbReference type="GO" id="GO:0005634">
    <property type="term" value="C:nucleus"/>
    <property type="evidence" value="ECO:0007669"/>
    <property type="project" value="TreeGrafter"/>
</dbReference>
<sequence>MSAASKRYDMADGGSLLELQAELSKHQARLGKRESPNPSASSKPTKLGFRATVESSKDKQLSQWAKESKELIRSRQQKQKNGAKSVKKRKTDHVVDAVEDRFRLCQPSSDQIAAALERKAKAYDLLKRGKTAGLTEAQIATFSVDFDKKAWDNPKSEDSEDEGQATALPDDELVEYVDEFGRARMMKRSEVPRPGQASPDGPASIGDGTFKAAPENMSNLYYGDQTTFATYEPTEEEIAARHAKVEAAFKPLETHYDPNSEVRERGAAAYAFSADEAKRREQLEDLSALRKETEAERFLATTKQTPAEKRANELAQRKALIEAKRAALLAKRAPAAEASQASAKPARPDAASFLD</sequence>
<protein>
    <submittedName>
        <fullName evidence="3">Uncharacterized protein</fullName>
    </submittedName>
</protein>
<organism evidence="3 4">
    <name type="scientific">Mixia osmundae (strain CBS 9802 / IAM 14324 / JCM 22182 / KY 12970)</name>
    <dbReference type="NCBI Taxonomy" id="764103"/>
    <lineage>
        <taxon>Eukaryota</taxon>
        <taxon>Fungi</taxon>
        <taxon>Dikarya</taxon>
        <taxon>Basidiomycota</taxon>
        <taxon>Pucciniomycotina</taxon>
        <taxon>Mixiomycetes</taxon>
        <taxon>Mixiales</taxon>
        <taxon>Mixiaceae</taxon>
        <taxon>Mixia</taxon>
    </lineage>
</organism>
<reference evidence="3 4" key="2">
    <citation type="journal article" date="2012" name="Open Biol.">
        <title>Characteristics of nucleosomes and linker DNA regions on the genome of the basidiomycete Mixia osmundae revealed by mono- and dinucleosome mapping.</title>
        <authorList>
            <person name="Nishida H."/>
            <person name="Kondo S."/>
            <person name="Matsumoto T."/>
            <person name="Suzuki Y."/>
            <person name="Yoshikawa H."/>
            <person name="Taylor T.D."/>
            <person name="Sugiyama J."/>
        </authorList>
    </citation>
    <scope>NUCLEOTIDE SEQUENCE [LARGE SCALE GENOMIC DNA]</scope>
    <source>
        <strain evidence="4">CBS 9802 / IAM 14324 / JCM 22182 / KY 12970</strain>
    </source>
</reference>
<evidence type="ECO:0000256" key="2">
    <source>
        <dbReference type="SAM" id="MobiDB-lite"/>
    </source>
</evidence>
<dbReference type="FunCoup" id="G7DTT6">
    <property type="interactions" value="390"/>
</dbReference>
<feature type="region of interest" description="Disordered" evidence="2">
    <location>
        <begin position="19"/>
        <end position="92"/>
    </location>
</feature>
<dbReference type="HOGENOM" id="CLU_780939_0_0_1"/>
<name>G7DTT6_MIXOS</name>
<dbReference type="Proteomes" id="UP000009131">
    <property type="component" value="Unassembled WGS sequence"/>
</dbReference>
<dbReference type="OMA" id="QQAVHYD"/>
<accession>G7DTT6</accession>
<keyword evidence="4" id="KW-1185">Reference proteome</keyword>
<dbReference type="InParanoid" id="G7DTT6"/>
<dbReference type="PANTHER" id="PTHR15885">
    <property type="entry name" value="COILED-COIL DOMAIN-CONTAINING PROTEIN 174"/>
    <property type="match status" value="1"/>
</dbReference>
<dbReference type="STRING" id="764103.G7DTT6"/>
<dbReference type="AlphaFoldDB" id="G7DTT6"/>
<evidence type="ECO:0000256" key="1">
    <source>
        <dbReference type="ARBA" id="ARBA00023054"/>
    </source>
</evidence>
<reference evidence="3 4" key="1">
    <citation type="journal article" date="2011" name="J. Gen. Appl. Microbiol.">
        <title>Draft genome sequencing of the enigmatic basidiomycete Mixia osmundae.</title>
        <authorList>
            <person name="Nishida H."/>
            <person name="Nagatsuka Y."/>
            <person name="Sugiyama J."/>
        </authorList>
    </citation>
    <scope>NUCLEOTIDE SEQUENCE [LARGE SCALE GENOMIC DNA]</scope>
    <source>
        <strain evidence="4">CBS 9802 / IAM 14324 / JCM 22182 / KY 12970</strain>
    </source>
</reference>
<evidence type="ECO:0000313" key="4">
    <source>
        <dbReference type="Proteomes" id="UP000009131"/>
    </source>
</evidence>
<feature type="region of interest" description="Disordered" evidence="2">
    <location>
        <begin position="185"/>
        <end position="212"/>
    </location>
</feature>
<feature type="region of interest" description="Disordered" evidence="2">
    <location>
        <begin position="148"/>
        <end position="171"/>
    </location>
</feature>
<keyword evidence="1" id="KW-0175">Coiled coil</keyword>
<dbReference type="PANTHER" id="PTHR15885:SF1">
    <property type="entry name" value="COILED-COIL DOMAIN-CONTAINING PROTEIN 174"/>
    <property type="match status" value="1"/>
</dbReference>
<dbReference type="InterPro" id="IPR025066">
    <property type="entry name" value="CCDC174-like"/>
</dbReference>
<feature type="compositionally biased region" description="Low complexity" evidence="2">
    <location>
        <begin position="331"/>
        <end position="345"/>
    </location>
</feature>
<dbReference type="EMBL" id="BABT02000026">
    <property type="protein sequence ID" value="GAA93996.1"/>
    <property type="molecule type" value="Genomic_DNA"/>
</dbReference>
<feature type="compositionally biased region" description="Basic and acidic residues" evidence="2">
    <location>
        <begin position="148"/>
        <end position="157"/>
    </location>
</feature>
<feature type="region of interest" description="Disordered" evidence="2">
    <location>
        <begin position="331"/>
        <end position="355"/>
    </location>
</feature>
<evidence type="ECO:0000313" key="3">
    <source>
        <dbReference type="EMBL" id="GAA93996.1"/>
    </source>
</evidence>
<comment type="caution">
    <text evidence="3">The sequence shown here is derived from an EMBL/GenBank/DDBJ whole genome shotgun (WGS) entry which is preliminary data.</text>
</comment>
<gene>
    <name evidence="3" type="primary">Mo00643</name>
    <name evidence="3" type="ORF">E5Q_00643</name>
</gene>
<dbReference type="eggNOG" id="ENOG502S79I">
    <property type="taxonomic scope" value="Eukaryota"/>
</dbReference>